<reference evidence="1 2" key="1">
    <citation type="submission" date="2024-02" db="EMBL/GenBank/DDBJ databases">
        <authorList>
            <person name="Chen Y."/>
            <person name="Shah S."/>
            <person name="Dougan E. K."/>
            <person name="Thang M."/>
            <person name="Chan C."/>
        </authorList>
    </citation>
    <scope>NUCLEOTIDE SEQUENCE [LARGE SCALE GENOMIC DNA]</scope>
</reference>
<gene>
    <name evidence="1" type="ORF">SCF082_LOCUS15168</name>
</gene>
<organism evidence="1 2">
    <name type="scientific">Durusdinium trenchii</name>
    <dbReference type="NCBI Taxonomy" id="1381693"/>
    <lineage>
        <taxon>Eukaryota</taxon>
        <taxon>Sar</taxon>
        <taxon>Alveolata</taxon>
        <taxon>Dinophyceae</taxon>
        <taxon>Suessiales</taxon>
        <taxon>Symbiodiniaceae</taxon>
        <taxon>Durusdinium</taxon>
    </lineage>
</organism>
<proteinExistence type="predicted"/>
<evidence type="ECO:0000313" key="1">
    <source>
        <dbReference type="EMBL" id="CAK9021046.1"/>
    </source>
</evidence>
<sequence>MQANEESESCRTHPSPRTAWMVRSVAQVDSDERTIDLVKRNVAHARVQGGRDCCDVMLLARVEWGARIWCVSTEMCQHDKCEHYVFESLQFGHVNDSMNLCSLVTLKKAYKQAMSKWEDDYEYIWALDSDIDFTGADLITLFSLARASGSLIVGPTFVGTQSWLTYTMSMSEVTAHGSLVRRDQSDFQSKINVLGKPDPRCKLRHTDFVEMTAPLLSNKVLALILTLGREGQNGKRAQGHPPGVGLLQVQESRGGLARSADSEWLGLRTAVLGATVCGRAKLGLNQEEGSLRLQSSKDCVDCVHDKAEWGLDRVWCKLAQKLLAQSSKPCALLDASPVQHLDWKKAVVTPDFKASELAVKSEYPEYWRLGLHPSERARGTGG</sequence>
<evidence type="ECO:0000313" key="2">
    <source>
        <dbReference type="Proteomes" id="UP001642464"/>
    </source>
</evidence>
<name>A0ABP0K2N5_9DINO</name>
<comment type="caution">
    <text evidence="1">The sequence shown here is derived from an EMBL/GenBank/DDBJ whole genome shotgun (WGS) entry which is preliminary data.</text>
</comment>
<dbReference type="EMBL" id="CAXAMM010009668">
    <property type="protein sequence ID" value="CAK9021046.1"/>
    <property type="molecule type" value="Genomic_DNA"/>
</dbReference>
<keyword evidence="2" id="KW-1185">Reference proteome</keyword>
<protein>
    <submittedName>
        <fullName evidence="1">Peptidase S74 domain-containing protein</fullName>
    </submittedName>
</protein>
<dbReference type="Proteomes" id="UP001642464">
    <property type="component" value="Unassembled WGS sequence"/>
</dbReference>
<accession>A0ABP0K2N5</accession>